<protein>
    <submittedName>
        <fullName evidence="1">Uncharacterized protein</fullName>
    </submittedName>
</protein>
<evidence type="ECO:0000313" key="1">
    <source>
        <dbReference type="EMBL" id="GBO24153.1"/>
    </source>
</evidence>
<dbReference type="EMBL" id="BGPR01047145">
    <property type="protein sequence ID" value="GBO24153.1"/>
    <property type="molecule type" value="Genomic_DNA"/>
</dbReference>
<accession>A0A4Y2VFT5</accession>
<name>A0A4Y2VFT5_ARAVE</name>
<reference evidence="1 2" key="1">
    <citation type="journal article" date="2019" name="Sci. Rep.">
        <title>Orb-weaving spider Araneus ventricosus genome elucidates the spidroin gene catalogue.</title>
        <authorList>
            <person name="Kono N."/>
            <person name="Nakamura H."/>
            <person name="Ohtoshi R."/>
            <person name="Moran D.A.P."/>
            <person name="Shinohara A."/>
            <person name="Yoshida Y."/>
            <person name="Fujiwara M."/>
            <person name="Mori M."/>
            <person name="Tomita M."/>
            <person name="Arakawa K."/>
        </authorList>
    </citation>
    <scope>NUCLEOTIDE SEQUENCE [LARGE SCALE GENOMIC DNA]</scope>
</reference>
<proteinExistence type="predicted"/>
<gene>
    <name evidence="1" type="ORF">AVEN_62516_1</name>
</gene>
<sequence length="95" mass="10692">MVDAYASTSVTSDTSSVTASNRDYFSRIPCTLNKILTTTNCRRILPPRPSRNPQRVIVFYSLSLSNEAKDPLLRIGGQGPLQADTNRETKWFDLR</sequence>
<evidence type="ECO:0000313" key="2">
    <source>
        <dbReference type="Proteomes" id="UP000499080"/>
    </source>
</evidence>
<comment type="caution">
    <text evidence="1">The sequence shown here is derived from an EMBL/GenBank/DDBJ whole genome shotgun (WGS) entry which is preliminary data.</text>
</comment>
<dbReference type="AlphaFoldDB" id="A0A4Y2VFT5"/>
<dbReference type="Proteomes" id="UP000499080">
    <property type="component" value="Unassembled WGS sequence"/>
</dbReference>
<keyword evidence="2" id="KW-1185">Reference proteome</keyword>
<organism evidence="1 2">
    <name type="scientific">Araneus ventricosus</name>
    <name type="common">Orbweaver spider</name>
    <name type="synonym">Epeira ventricosa</name>
    <dbReference type="NCBI Taxonomy" id="182803"/>
    <lineage>
        <taxon>Eukaryota</taxon>
        <taxon>Metazoa</taxon>
        <taxon>Ecdysozoa</taxon>
        <taxon>Arthropoda</taxon>
        <taxon>Chelicerata</taxon>
        <taxon>Arachnida</taxon>
        <taxon>Araneae</taxon>
        <taxon>Araneomorphae</taxon>
        <taxon>Entelegynae</taxon>
        <taxon>Araneoidea</taxon>
        <taxon>Araneidae</taxon>
        <taxon>Araneus</taxon>
    </lineage>
</organism>